<feature type="region of interest" description="Disordered" evidence="5">
    <location>
        <begin position="1213"/>
        <end position="1325"/>
    </location>
</feature>
<feature type="region of interest" description="Disordered" evidence="5">
    <location>
        <begin position="1108"/>
        <end position="1137"/>
    </location>
</feature>
<dbReference type="EMBL" id="JAZDUA010000022">
    <property type="protein sequence ID" value="KAK7872597.1"/>
    <property type="molecule type" value="Genomic_DNA"/>
</dbReference>
<evidence type="ECO:0000313" key="7">
    <source>
        <dbReference type="Proteomes" id="UP001378592"/>
    </source>
</evidence>
<name>A0AAN9W7P3_9ORTH</name>
<feature type="coiled-coil region" evidence="4">
    <location>
        <begin position="2383"/>
        <end position="2417"/>
    </location>
</feature>
<feature type="compositionally biased region" description="Polar residues" evidence="5">
    <location>
        <begin position="443"/>
        <end position="467"/>
    </location>
</feature>
<dbReference type="Proteomes" id="UP001378592">
    <property type="component" value="Unassembled WGS sequence"/>
</dbReference>
<evidence type="ECO:0000256" key="4">
    <source>
        <dbReference type="SAM" id="Coils"/>
    </source>
</evidence>
<feature type="repeat" description="ANK" evidence="3">
    <location>
        <begin position="99"/>
        <end position="131"/>
    </location>
</feature>
<feature type="region of interest" description="Disordered" evidence="5">
    <location>
        <begin position="320"/>
        <end position="547"/>
    </location>
</feature>
<feature type="region of interest" description="Disordered" evidence="5">
    <location>
        <begin position="1005"/>
        <end position="1035"/>
    </location>
</feature>
<feature type="region of interest" description="Disordered" evidence="5">
    <location>
        <begin position="2071"/>
        <end position="2092"/>
    </location>
</feature>
<feature type="coiled-coil region" evidence="4">
    <location>
        <begin position="1342"/>
        <end position="1446"/>
    </location>
</feature>
<dbReference type="InterPro" id="IPR036770">
    <property type="entry name" value="Ankyrin_rpt-contain_sf"/>
</dbReference>
<evidence type="ECO:0000256" key="5">
    <source>
        <dbReference type="SAM" id="MobiDB-lite"/>
    </source>
</evidence>
<proteinExistence type="predicted"/>
<evidence type="ECO:0000313" key="6">
    <source>
        <dbReference type="EMBL" id="KAK7872597.1"/>
    </source>
</evidence>
<feature type="coiled-coil region" evidence="4">
    <location>
        <begin position="2523"/>
        <end position="2550"/>
    </location>
</feature>
<feature type="compositionally biased region" description="Low complexity" evidence="5">
    <location>
        <begin position="1284"/>
        <end position="1295"/>
    </location>
</feature>
<feature type="compositionally biased region" description="Basic and acidic residues" evidence="5">
    <location>
        <begin position="1118"/>
        <end position="1135"/>
    </location>
</feature>
<keyword evidence="4" id="KW-0175">Coiled coil</keyword>
<feature type="compositionally biased region" description="Basic and acidic residues" evidence="5">
    <location>
        <begin position="2071"/>
        <end position="2084"/>
    </location>
</feature>
<dbReference type="Gene3D" id="1.25.40.20">
    <property type="entry name" value="Ankyrin repeat-containing domain"/>
    <property type="match status" value="1"/>
</dbReference>
<gene>
    <name evidence="6" type="ORF">R5R35_001935</name>
</gene>
<feature type="compositionally biased region" description="Polar residues" evidence="5">
    <location>
        <begin position="1108"/>
        <end position="1117"/>
    </location>
</feature>
<feature type="compositionally biased region" description="Basic and acidic residues" evidence="5">
    <location>
        <begin position="324"/>
        <end position="334"/>
    </location>
</feature>
<feature type="repeat" description="ANK" evidence="3">
    <location>
        <begin position="132"/>
        <end position="164"/>
    </location>
</feature>
<sequence length="2741" mass="308586">MRKVLNFVKGKKEERRDAGHPLASPFLEEFQVTSQPERQERTWVNEDSSSNIEQGWGYNIDFSGKDKSVTKLHKAAWQGNLEKLKVNIKKGDIDAADRFNRTPLHLAVARGNANIVWYLLNTKAKLNICDTEGRTPFLKAVECGHKDIIVMMLERGVDLNTIDYSGNSALHIAAKQGYYEITSILLKEGANFESSNNLGESPLHIATQAQHRDLIELLLRYGSSVNAVDRDNRSPLMFAAKNGNMAIVQLFLEYGAQRKVQDSNDWTAEDYAILGGHHDVAAELKSPSEIVALDFDSKVVESKEVCKAIIKRSVSATSLPGEQVDAKNKKKSDDPDSDTWNDSQLSEAVAKPLPSGLKLTKFLPPSSDEEGSDDSGSSNKINDLKEEEMQDSPRSCVIPPPCKPPRSWDLIQSGVIDDPQGSEPRRRSLLTLGSLRSKRESFTDSPSGADTPSQTGASPHKSQSQGDAPSFVRYSEKDNSPVHLSKSLKSDSHDKSEKNKSSSFSKDKLTGDQGDKSKDNSDSDWDSDDSLPLDGFHVKNEAPPVPPLPAEILEQAEASTFMQGIKDNVSEASGSEKRGRFLLRATSIDLTDDDGDFIKEKGASFSAESEEKTGLSEEVILSQSSSNAGTLGRDGTLLGYEEVWEANAQLPATHISGTTTGIGENHPSIQEEEEESGGQVIPKKELKQPFMETWGSLAPPNSKRVIEDSLVYPSPSLDQRTKQMSLGSFEIGEAKNIKYKLESHSLDELGHPVQGPPQNPDIPAFQKKKHSRQQSISVLNWSKSEDLYQKPRATNLERMIADSKRINKQLECYDEALRELAQVTIIKKQHSLPNPSIPDIMDPPVSRYIGPKAQRYLSLPRTNELIDEAFKEIGQTSANMKRTSLSLPRTITPKDMEAAAESVALVKKKKQSTSRRRAESEGETFTSRLRDHINRSLSFDTKLQGSSSSSLPKTPAPLGKSATSGAKSAQIITTAQIDKSSQADKPIRKKRKILLAMRCFRKYERESVSGTSPTEASEEESSEDPPFWISTDKSGALERQSTVIEKVDFRPKSKPDAMRVSPSAMAGSTFISKEDELQIEEEQSEVRDVIVEFHEEGANVTVKEETVTQLHQPLNSENDGKKDRSLKGKDTEEKNINIQQQKSSIEQKIKNDEIVEKVYVQESRKSEESNPKPFGEKLVLEAVQVEIKVDSAEVEMQPADNIIEEKEAELENVTQKQESGNEALKSDSSQLQEVSTDDVHLPIQLPTCLDAKDSTTENVWDTPSPGHHTPISKEGESNAELFGDSVSTSHPSSVSVDHDDQRGLDFHKDSQSEGDSGGSQNDITPQHQVSLKHSHNLLKEHLRAATAERGRLQETAAQLGEQAEKLKYELAEAQEAARSREEVITLLQEQLSQMENKHSQVLEETHRYRLRLGNVEQELRHLHEICSKYEEEKAQLNEIIRLKDQELYDLDRTLAEKDEDKRTALLSEKDKEKTQQELMLHMIYLEQQNNKSSEEIEKLEKKNNELEKKLEDLTAQNVFLSEENSRIFSQSSLEIKNLEEESSRWKDLFESGVKKLSEQLAQPIPCIVTVAAALGAEAGLLTLVDQYQNELKDIVHKFENIKNKINHSLCQESLNGHPDFQEEISEAIQILKCGYSQIEVALSKHEKTLRDLTSKLSERISVSENVNETCGQEDSIKKIHLMKSTPQTQEQNFVLTQQSKLLLDHLKNFEKVESSGLKHDVLKDLESFVQNVLCALQNMNVGCENLSSEVEENHQRKIQPQRKETFGNQRRYSEESGISMYASSVAVIDQLLKENKSLKNQLEDIQSKQNEKSAASEKQLAFDTIVEQNKFLNDDIEAITKLYNETVKKVDKFRNENERLKLDISSLQRELEEMDRMDIVERLKQENRDYKIKNDLLEQELDTYRVSKFSKSSQTSDEEIADIINENESIKSELECVKKQLARLELELSGIAQIKDIKFPNESSMVDEMYLMCQVEKLQDSHSIVSDAFRKFSDVICQLHKENQALKSQLVIQKTDAATHCYPPHQELSSLSGDVDASNNQSGASLYCSRSLDSEEDIGCEILAASVTSDSDKEIDDKEEDKACCKSKSGRENPAAMTSQEACSSNCIPECNVVAENIDNKRDIISDNVLSRDLQSPPSKDDADVVPFSLQYLIDPRNRETEFTCKNTAAHPKEYGLKNGKQSNDSAGCRSCIHSHKGSERNSDKCVSKDNDKGSRKLLKNSEKDCHTVVWNCNVVNGCEQISETDKYKTLLRNRNYTVDNLDVINVSSSTHDFHSEEGCSLADGGYREKPIKEHLQDEEKEKLSLHYAEKSPSKKLSAFTDLSNFPSSFRSFPRYTHGCGSDGMEQRRVPLEMCGRTCTWPSRDAATNTMIGPTSLDLQRELQQEREKGRRNQQSMKKLKAEVQILRNRLGDVKKGGKMDANLVKQGNLSSTTNSCCSGTSGSSRHVLLTSAPVSPLRFDHTLTEFQRRVVELEQKLREENSMRWALELQVNKMKYELKEKLQLEKDLDSLRCQMEKEFVSRYELEQLKRSYEVALQRAKQDAESAVRDDVSTRLHHLNTVIEKQMQEQNRYEQMRNSSDAQIRQDFQDTRLKLLSELSRVQTALQEKGEKELELRQKCDKLSRECDKKHDMRRKKLIEKSYSINLAPYPISKEKDLKGGSLHHLPHPTHTLAQHSVSVPGTISDNWPAGVPINHLLRRELEKSIRKHANSDPGADQASASTSHVSDERLKILKNKYFLH</sequence>
<reference evidence="6 7" key="1">
    <citation type="submission" date="2024-03" db="EMBL/GenBank/DDBJ databases">
        <title>The genome assembly and annotation of the cricket Gryllus longicercus Weissman &amp; Gray.</title>
        <authorList>
            <person name="Szrajer S."/>
            <person name="Gray D."/>
            <person name="Ylla G."/>
        </authorList>
    </citation>
    <scope>NUCLEOTIDE SEQUENCE [LARGE SCALE GENOMIC DNA]</scope>
    <source>
        <strain evidence="6">DAG 2021-001</strain>
        <tissue evidence="6">Whole body minus gut</tissue>
    </source>
</reference>
<feature type="compositionally biased region" description="Polar residues" evidence="5">
    <location>
        <begin position="1213"/>
        <end position="1234"/>
    </location>
</feature>
<keyword evidence="7" id="KW-1185">Reference proteome</keyword>
<keyword evidence="1" id="KW-0677">Repeat</keyword>
<feature type="coiled-coil region" evidence="4">
    <location>
        <begin position="1788"/>
        <end position="1818"/>
    </location>
</feature>
<evidence type="ECO:0000256" key="1">
    <source>
        <dbReference type="ARBA" id="ARBA00022737"/>
    </source>
</evidence>
<dbReference type="PROSITE" id="PS50088">
    <property type="entry name" value="ANK_REPEAT"/>
    <property type="match status" value="5"/>
</dbReference>
<evidence type="ECO:0000256" key="3">
    <source>
        <dbReference type="PROSITE-ProRule" id="PRU00023"/>
    </source>
</evidence>
<dbReference type="PANTHER" id="PTHR24173">
    <property type="entry name" value="ANKYRIN REPEAT CONTAINING"/>
    <property type="match status" value="1"/>
</dbReference>
<protein>
    <submittedName>
        <fullName evidence="6">Uncharacterized protein</fullName>
    </submittedName>
</protein>
<organism evidence="6 7">
    <name type="scientific">Gryllus longicercus</name>
    <dbReference type="NCBI Taxonomy" id="2509291"/>
    <lineage>
        <taxon>Eukaryota</taxon>
        <taxon>Metazoa</taxon>
        <taxon>Ecdysozoa</taxon>
        <taxon>Arthropoda</taxon>
        <taxon>Hexapoda</taxon>
        <taxon>Insecta</taxon>
        <taxon>Pterygota</taxon>
        <taxon>Neoptera</taxon>
        <taxon>Polyneoptera</taxon>
        <taxon>Orthoptera</taxon>
        <taxon>Ensifera</taxon>
        <taxon>Gryllidea</taxon>
        <taxon>Grylloidea</taxon>
        <taxon>Gryllidae</taxon>
        <taxon>Gryllinae</taxon>
        <taxon>Gryllus</taxon>
    </lineage>
</organism>
<feature type="compositionally biased region" description="Basic and acidic residues" evidence="5">
    <location>
        <begin position="488"/>
        <end position="521"/>
    </location>
</feature>
<feature type="coiled-coil region" evidence="4">
    <location>
        <begin position="1482"/>
        <end position="1523"/>
    </location>
</feature>
<dbReference type="PROSITE" id="PS50297">
    <property type="entry name" value="ANK_REP_REGION"/>
    <property type="match status" value="5"/>
</dbReference>
<dbReference type="PANTHER" id="PTHR24173:SF74">
    <property type="entry name" value="ANKYRIN REPEAT DOMAIN-CONTAINING PROTEIN 16"/>
    <property type="match status" value="1"/>
</dbReference>
<dbReference type="Pfam" id="PF00023">
    <property type="entry name" value="Ank"/>
    <property type="match status" value="1"/>
</dbReference>
<feature type="repeat" description="ANK" evidence="3">
    <location>
        <begin position="198"/>
        <end position="230"/>
    </location>
</feature>
<accession>A0AAN9W7P3</accession>
<evidence type="ECO:0000256" key="2">
    <source>
        <dbReference type="ARBA" id="ARBA00023043"/>
    </source>
</evidence>
<feature type="compositionally biased region" description="Acidic residues" evidence="5">
    <location>
        <begin position="522"/>
        <end position="531"/>
    </location>
</feature>
<feature type="repeat" description="ANK" evidence="3">
    <location>
        <begin position="165"/>
        <end position="197"/>
    </location>
</feature>
<dbReference type="SUPFAM" id="SSF48403">
    <property type="entry name" value="Ankyrin repeat"/>
    <property type="match status" value="1"/>
</dbReference>
<feature type="compositionally biased region" description="Polar residues" evidence="5">
    <location>
        <begin position="935"/>
        <end position="952"/>
    </location>
</feature>
<feature type="compositionally biased region" description="Basic and acidic residues" evidence="5">
    <location>
        <begin position="1296"/>
        <end position="1311"/>
    </location>
</feature>
<feature type="repeat" description="ANK" evidence="3">
    <location>
        <begin position="231"/>
        <end position="263"/>
    </location>
</feature>
<feature type="coiled-coil region" evidence="4">
    <location>
        <begin position="1843"/>
        <end position="1947"/>
    </location>
</feature>
<keyword evidence="2 3" id="KW-0040">ANK repeat</keyword>
<feature type="region of interest" description="Disordered" evidence="5">
    <location>
        <begin position="603"/>
        <end position="632"/>
    </location>
</feature>
<dbReference type="InterPro" id="IPR002110">
    <property type="entry name" value="Ankyrin_rpt"/>
</dbReference>
<feature type="compositionally biased region" description="Basic residues" evidence="5">
    <location>
        <begin position="906"/>
        <end position="915"/>
    </location>
</feature>
<feature type="region of interest" description="Disordered" evidence="5">
    <location>
        <begin position="905"/>
        <end position="968"/>
    </location>
</feature>
<dbReference type="SMART" id="SM00248">
    <property type="entry name" value="ANK"/>
    <property type="match status" value="7"/>
</dbReference>
<dbReference type="Pfam" id="PF12796">
    <property type="entry name" value="Ank_2"/>
    <property type="match status" value="2"/>
</dbReference>
<feature type="region of interest" description="Disordered" evidence="5">
    <location>
        <begin position="661"/>
        <end position="683"/>
    </location>
</feature>
<comment type="caution">
    <text evidence="6">The sequence shown here is derived from an EMBL/GenBank/DDBJ whole genome shotgun (WGS) entry which is preliminary data.</text>
</comment>